<evidence type="ECO:0000256" key="1">
    <source>
        <dbReference type="ARBA" id="ARBA00022485"/>
    </source>
</evidence>
<keyword evidence="7" id="KW-1185">Reference proteome</keyword>
<sequence>VVSRASSVLGGWKALKTRPCNATFAVHHQHQPQPRPPSDGTWSSIKNVVKSRGGSMCVSPEDSLKQGQWVKLICGASFEDVAEVRNLSLVYTLAGEFDPEDCPVDCSRPCERVCPAEAIKFEIATLYNDAPLNAASAKFQGGVISERCYGCGRCLPVCPYDKIRENTYVRTSAAVAELLQRSDVDAIEIHTSAGHLDSFRELWNNLSIFIKQLKLIALDGRPMSGDIGKGATREAVPFAARVAATRNRPPGFLQLAGGTNSNTIESLKRIGLFRTASIRDCGMESENRTRSYEVGKQIYKDALIAGVAYGGYARKVVGRVLCKMYNFQDSYSARLHIEQHPHLLLQALEEAVALVGPIKGYGLH</sequence>
<keyword evidence="1" id="KW-0004">4Fe-4S</keyword>
<dbReference type="InterPro" id="IPR057431">
    <property type="entry name" value="LdpA_Fe-S-bd"/>
</dbReference>
<dbReference type="Proteomes" id="UP000824469">
    <property type="component" value="Unassembled WGS sequence"/>
</dbReference>
<accession>A0AA38GS27</accession>
<reference evidence="6 7" key="1">
    <citation type="journal article" date="2021" name="Nat. Plants">
        <title>The Taxus genome provides insights into paclitaxel biosynthesis.</title>
        <authorList>
            <person name="Xiong X."/>
            <person name="Gou J."/>
            <person name="Liao Q."/>
            <person name="Li Y."/>
            <person name="Zhou Q."/>
            <person name="Bi G."/>
            <person name="Li C."/>
            <person name="Du R."/>
            <person name="Wang X."/>
            <person name="Sun T."/>
            <person name="Guo L."/>
            <person name="Liang H."/>
            <person name="Lu P."/>
            <person name="Wu Y."/>
            <person name="Zhang Z."/>
            <person name="Ro D.K."/>
            <person name="Shang Y."/>
            <person name="Huang S."/>
            <person name="Yan J."/>
        </authorList>
    </citation>
    <scope>NUCLEOTIDE SEQUENCE [LARGE SCALE GENOMIC DNA]</scope>
    <source>
        <strain evidence="6">Ta-2019</strain>
    </source>
</reference>
<organism evidence="6 7">
    <name type="scientific">Taxus chinensis</name>
    <name type="common">Chinese yew</name>
    <name type="synonym">Taxus wallichiana var. chinensis</name>
    <dbReference type="NCBI Taxonomy" id="29808"/>
    <lineage>
        <taxon>Eukaryota</taxon>
        <taxon>Viridiplantae</taxon>
        <taxon>Streptophyta</taxon>
        <taxon>Embryophyta</taxon>
        <taxon>Tracheophyta</taxon>
        <taxon>Spermatophyta</taxon>
        <taxon>Pinopsida</taxon>
        <taxon>Pinidae</taxon>
        <taxon>Conifers II</taxon>
        <taxon>Cupressales</taxon>
        <taxon>Taxaceae</taxon>
        <taxon>Taxus</taxon>
    </lineage>
</organism>
<dbReference type="OMA" id="WIMISIN"/>
<evidence type="ECO:0000256" key="4">
    <source>
        <dbReference type="ARBA" id="ARBA00023014"/>
    </source>
</evidence>
<proteinExistence type="predicted"/>
<name>A0AA38GS27_TAXCH</name>
<evidence type="ECO:0000313" key="6">
    <source>
        <dbReference type="EMBL" id="KAH9325665.1"/>
    </source>
</evidence>
<dbReference type="SUPFAM" id="SSF54862">
    <property type="entry name" value="4Fe-4S ferredoxins"/>
    <property type="match status" value="1"/>
</dbReference>
<dbReference type="InterPro" id="IPR017896">
    <property type="entry name" value="4Fe4S_Fe-S-bd"/>
</dbReference>
<dbReference type="InterPro" id="IPR021039">
    <property type="entry name" value="Fe-S-bd_prot_LdpA_C"/>
</dbReference>
<comment type="caution">
    <text evidence="6">The sequence shown here is derived from an EMBL/GenBank/DDBJ whole genome shotgun (WGS) entry which is preliminary data.</text>
</comment>
<gene>
    <name evidence="6" type="ORF">KI387_005843</name>
</gene>
<dbReference type="InterPro" id="IPR050157">
    <property type="entry name" value="PSI_iron-sulfur_center"/>
</dbReference>
<dbReference type="EMBL" id="JAHRHJ020000002">
    <property type="protein sequence ID" value="KAH9325665.1"/>
    <property type="molecule type" value="Genomic_DNA"/>
</dbReference>
<dbReference type="PROSITE" id="PS51379">
    <property type="entry name" value="4FE4S_FER_2"/>
    <property type="match status" value="2"/>
</dbReference>
<dbReference type="PANTHER" id="PTHR24960">
    <property type="entry name" value="PHOTOSYSTEM I IRON-SULFUR CENTER-RELATED"/>
    <property type="match status" value="1"/>
</dbReference>
<dbReference type="Pfam" id="PF12617">
    <property type="entry name" value="LdpA_C"/>
    <property type="match status" value="2"/>
</dbReference>
<protein>
    <recommendedName>
        <fullName evidence="5">4Fe-4S ferredoxin-type domain-containing protein</fullName>
    </recommendedName>
</protein>
<keyword evidence="3" id="KW-0408">Iron</keyword>
<evidence type="ECO:0000259" key="5">
    <source>
        <dbReference type="PROSITE" id="PS51379"/>
    </source>
</evidence>
<feature type="domain" description="4Fe-4S ferredoxin-type" evidence="5">
    <location>
        <begin position="93"/>
        <end position="124"/>
    </location>
</feature>
<dbReference type="PROSITE" id="PS00198">
    <property type="entry name" value="4FE4S_FER_1"/>
    <property type="match status" value="1"/>
</dbReference>
<evidence type="ECO:0000313" key="7">
    <source>
        <dbReference type="Proteomes" id="UP000824469"/>
    </source>
</evidence>
<dbReference type="PANTHER" id="PTHR24960:SF79">
    <property type="entry name" value="PHOTOSYSTEM I IRON-SULFUR CENTER"/>
    <property type="match status" value="1"/>
</dbReference>
<dbReference type="Gene3D" id="3.30.70.3270">
    <property type="match status" value="1"/>
</dbReference>
<keyword evidence="2" id="KW-0479">Metal-binding</keyword>
<keyword evidence="4" id="KW-0411">Iron-sulfur</keyword>
<evidence type="ECO:0000256" key="2">
    <source>
        <dbReference type="ARBA" id="ARBA00022723"/>
    </source>
</evidence>
<dbReference type="AlphaFoldDB" id="A0AA38GS27"/>
<feature type="non-terminal residue" evidence="6">
    <location>
        <position position="364"/>
    </location>
</feature>
<evidence type="ECO:0000256" key="3">
    <source>
        <dbReference type="ARBA" id="ARBA00023004"/>
    </source>
</evidence>
<dbReference type="GO" id="GO:0051539">
    <property type="term" value="F:4 iron, 4 sulfur cluster binding"/>
    <property type="evidence" value="ECO:0007669"/>
    <property type="project" value="UniProtKB-KW"/>
</dbReference>
<feature type="domain" description="4Fe-4S ferredoxin-type" evidence="5">
    <location>
        <begin position="139"/>
        <end position="168"/>
    </location>
</feature>
<dbReference type="Pfam" id="PF25160">
    <property type="entry name" value="LdpA_Fe-S-bd"/>
    <property type="match status" value="1"/>
</dbReference>
<dbReference type="InterPro" id="IPR017900">
    <property type="entry name" value="4Fe4S_Fe_S_CS"/>
</dbReference>
<dbReference type="GO" id="GO:0046872">
    <property type="term" value="F:metal ion binding"/>
    <property type="evidence" value="ECO:0007669"/>
    <property type="project" value="UniProtKB-KW"/>
</dbReference>